<dbReference type="AlphaFoldDB" id="G0TUI4"/>
<evidence type="ECO:0000313" key="1">
    <source>
        <dbReference type="EMBL" id="CCC47618.1"/>
    </source>
</evidence>
<name>G0TUI4_TRYVY</name>
<proteinExistence type="predicted"/>
<accession>G0TUI4</accession>
<dbReference type="EMBL" id="HE573020">
    <property type="protein sequence ID" value="CCC47618.1"/>
    <property type="molecule type" value="Genomic_DNA"/>
</dbReference>
<sequence length="133" mass="15397">MIWNFVALTQRKKVWCKNKTKQNNKKKSYQYKEKPQLCEVWKSVRCDMYVVALYPSSGTNHVPLPFSLRFHARVNLISNRVRLSPNYSESWCVLNDGTCNVEMVWATSYSAVAVDMIMESMSMSSYSCVTSSE</sequence>
<gene>
    <name evidence="1" type="ORF">TVY486_0402840</name>
</gene>
<protein>
    <submittedName>
        <fullName evidence="1">Uncharacterized protein</fullName>
    </submittedName>
</protein>
<reference evidence="1" key="1">
    <citation type="journal article" date="2012" name="Proc. Natl. Acad. Sci. U.S.A.">
        <title>Antigenic diversity is generated by distinct evolutionary mechanisms in African trypanosome species.</title>
        <authorList>
            <person name="Jackson A.P."/>
            <person name="Berry A."/>
            <person name="Aslett M."/>
            <person name="Allison H.C."/>
            <person name="Burton P."/>
            <person name="Vavrova-Anderson J."/>
            <person name="Brown R."/>
            <person name="Browne H."/>
            <person name="Corton N."/>
            <person name="Hauser H."/>
            <person name="Gamble J."/>
            <person name="Gilderthorp R."/>
            <person name="Marcello L."/>
            <person name="McQuillan J."/>
            <person name="Otto T.D."/>
            <person name="Quail M.A."/>
            <person name="Sanders M.J."/>
            <person name="van Tonder A."/>
            <person name="Ginger M.L."/>
            <person name="Field M.C."/>
            <person name="Barry J.D."/>
            <person name="Hertz-Fowler C."/>
            <person name="Berriman M."/>
        </authorList>
    </citation>
    <scope>NUCLEOTIDE SEQUENCE</scope>
    <source>
        <strain evidence="1">Y486</strain>
    </source>
</reference>
<organism evidence="1">
    <name type="scientific">Trypanosoma vivax (strain Y486)</name>
    <dbReference type="NCBI Taxonomy" id="1055687"/>
    <lineage>
        <taxon>Eukaryota</taxon>
        <taxon>Discoba</taxon>
        <taxon>Euglenozoa</taxon>
        <taxon>Kinetoplastea</taxon>
        <taxon>Metakinetoplastina</taxon>
        <taxon>Trypanosomatida</taxon>
        <taxon>Trypanosomatidae</taxon>
        <taxon>Trypanosoma</taxon>
        <taxon>Duttonella</taxon>
    </lineage>
</organism>